<dbReference type="AlphaFoldDB" id="A0A139AJT4"/>
<dbReference type="SUPFAM" id="SSF52833">
    <property type="entry name" value="Thioredoxin-like"/>
    <property type="match status" value="1"/>
</dbReference>
<evidence type="ECO:0000256" key="1">
    <source>
        <dbReference type="PIRNR" id="PIRNR006386"/>
    </source>
</evidence>
<dbReference type="OrthoDB" id="4664297at2759"/>
<feature type="active site" description="Nucleophile" evidence="2">
    <location>
        <position position="18"/>
    </location>
</feature>
<dbReference type="GO" id="GO:0004364">
    <property type="term" value="F:glutathione transferase activity"/>
    <property type="evidence" value="ECO:0007669"/>
    <property type="project" value="UniProtKB-UniRule"/>
</dbReference>
<dbReference type="Gene3D" id="3.40.30.10">
    <property type="entry name" value="Glutaredoxin"/>
    <property type="match status" value="1"/>
</dbReference>
<name>A0A139AJT4_GONPJ</name>
<dbReference type="Pfam" id="PF01323">
    <property type="entry name" value="DSBA"/>
    <property type="match status" value="1"/>
</dbReference>
<protein>
    <recommendedName>
        <fullName evidence="1">Glutathione S-transferase kappa</fullName>
        <ecNumber evidence="1">2.5.1.18</ecNumber>
    </recommendedName>
</protein>
<comment type="similarity">
    <text evidence="1">Belongs to the GST superfamily. Kappa family.</text>
</comment>
<dbReference type="PANTHER" id="PTHR42943">
    <property type="entry name" value="GLUTATHIONE S-TRANSFERASE KAPPA"/>
    <property type="match status" value="1"/>
</dbReference>
<dbReference type="EC" id="2.5.1.18" evidence="1"/>
<comment type="catalytic activity">
    <reaction evidence="1">
        <text>RX + glutathione = an S-substituted glutathione + a halide anion + H(+)</text>
        <dbReference type="Rhea" id="RHEA:16437"/>
        <dbReference type="ChEBI" id="CHEBI:15378"/>
        <dbReference type="ChEBI" id="CHEBI:16042"/>
        <dbReference type="ChEBI" id="CHEBI:17792"/>
        <dbReference type="ChEBI" id="CHEBI:57925"/>
        <dbReference type="ChEBI" id="CHEBI:90779"/>
        <dbReference type="EC" id="2.5.1.18"/>
    </reaction>
</comment>
<dbReference type="InterPro" id="IPR036249">
    <property type="entry name" value="Thioredoxin-like_sf"/>
</dbReference>
<gene>
    <name evidence="4" type="ORF">M427DRAFT_55078</name>
</gene>
<sequence length="247" mass="27854">MVDTPSPIHLEFYFDFLSPYAYLAHKNLLRIRSRHPNLRIELMPTLFAGLLNHWGQLGPAEVPPKREWMSRDIARYAHLHGFPFGYPKVHPFKPLLALRLSLKEIAGDLQEKIVEAFFDAAWGSPFLYDLGSPGDMHTILTKTVGLSSTAADSLLSAASSSHASSILREQTAQAIRERGVFGVPSFWINGELYWGNDNVVYVEREIEGRGVLKGDERAEAMWAKWKTLVRGTDRPGMNPVERLKGKL</sequence>
<dbReference type="EMBL" id="KQ965749">
    <property type="protein sequence ID" value="KXS17070.1"/>
    <property type="molecule type" value="Genomic_DNA"/>
</dbReference>
<dbReference type="Proteomes" id="UP000070544">
    <property type="component" value="Unassembled WGS sequence"/>
</dbReference>
<dbReference type="InterPro" id="IPR014440">
    <property type="entry name" value="HCCAis_GSTk"/>
</dbReference>
<dbReference type="PIRSF" id="PIRSF006386">
    <property type="entry name" value="HCCAis_GSTk"/>
    <property type="match status" value="1"/>
</dbReference>
<dbReference type="InterPro" id="IPR001853">
    <property type="entry name" value="DSBA-like_thioredoxin_dom"/>
</dbReference>
<feature type="domain" description="DSBA-like thioredoxin" evidence="3">
    <location>
        <begin position="10"/>
        <end position="205"/>
    </location>
</feature>
<evidence type="ECO:0000313" key="4">
    <source>
        <dbReference type="EMBL" id="KXS17070.1"/>
    </source>
</evidence>
<keyword evidence="5" id="KW-1185">Reference proteome</keyword>
<organism evidence="4 5">
    <name type="scientific">Gonapodya prolifera (strain JEL478)</name>
    <name type="common">Monoblepharis prolifera</name>
    <dbReference type="NCBI Taxonomy" id="1344416"/>
    <lineage>
        <taxon>Eukaryota</taxon>
        <taxon>Fungi</taxon>
        <taxon>Fungi incertae sedis</taxon>
        <taxon>Chytridiomycota</taxon>
        <taxon>Chytridiomycota incertae sedis</taxon>
        <taxon>Monoblepharidomycetes</taxon>
        <taxon>Monoblepharidales</taxon>
        <taxon>Gonapodyaceae</taxon>
        <taxon>Gonapodya</taxon>
    </lineage>
</organism>
<dbReference type="OMA" id="AAFHHMW"/>
<evidence type="ECO:0000313" key="5">
    <source>
        <dbReference type="Proteomes" id="UP000070544"/>
    </source>
</evidence>
<dbReference type="STRING" id="1344416.A0A139AJT4"/>
<keyword evidence="1" id="KW-0808">Transferase</keyword>
<dbReference type="InterPro" id="IPR051924">
    <property type="entry name" value="GST_Kappa/NadH"/>
</dbReference>
<dbReference type="GO" id="GO:0006749">
    <property type="term" value="P:glutathione metabolic process"/>
    <property type="evidence" value="ECO:0007669"/>
    <property type="project" value="TreeGrafter"/>
</dbReference>
<reference evidence="4 5" key="1">
    <citation type="journal article" date="2015" name="Genome Biol. Evol.">
        <title>Phylogenomic analyses indicate that early fungi evolved digesting cell walls of algal ancestors of land plants.</title>
        <authorList>
            <person name="Chang Y."/>
            <person name="Wang S."/>
            <person name="Sekimoto S."/>
            <person name="Aerts A.L."/>
            <person name="Choi C."/>
            <person name="Clum A."/>
            <person name="LaButti K.M."/>
            <person name="Lindquist E.A."/>
            <person name="Yee Ngan C."/>
            <person name="Ohm R.A."/>
            <person name="Salamov A.A."/>
            <person name="Grigoriev I.V."/>
            <person name="Spatafora J.W."/>
            <person name="Berbee M.L."/>
        </authorList>
    </citation>
    <scope>NUCLEOTIDE SEQUENCE [LARGE SCALE GENOMIC DNA]</scope>
    <source>
        <strain evidence="4 5">JEL478</strain>
    </source>
</reference>
<evidence type="ECO:0000259" key="3">
    <source>
        <dbReference type="Pfam" id="PF01323"/>
    </source>
</evidence>
<accession>A0A139AJT4</accession>
<dbReference type="GO" id="GO:0004602">
    <property type="term" value="F:glutathione peroxidase activity"/>
    <property type="evidence" value="ECO:0007669"/>
    <property type="project" value="TreeGrafter"/>
</dbReference>
<evidence type="ECO:0000256" key="2">
    <source>
        <dbReference type="PIRSR" id="PIRSR006386-1"/>
    </source>
</evidence>
<proteinExistence type="inferred from homology"/>
<dbReference type="PANTHER" id="PTHR42943:SF2">
    <property type="entry name" value="GLUTATHIONE S-TRANSFERASE KAPPA 1"/>
    <property type="match status" value="1"/>
</dbReference>